<sequence length="327" mass="35214">MASPYRAPSVQHNSDTVPGDQYRYALTNFAIAHQKVEEQRSQLEQQEKQIAMLRQRVATLEGSAVRATPGEREGGNSVDDFSIKNSASVLERSINRWATEIVRTPPASLGALHNAALTDLLGDVDPGVRGDARPMVVQNLLRHAMAETISEGVLNCLIVQNVPSSGTIDRGRTRPHPHAVNPTVGAARRVYSSCSRFFDGSQYLSCPVTRSNVTLSLPTPSAGLMDHVSNCTVILNRVCALALCPLPLDRDLCDATANSLSPAPLSSPMPDPDVARTAICAKCARPMGEFRVYQGKGRRGPEGRGAICQTVSSSCARFPLTLIFPTV</sequence>
<gene>
    <name evidence="1" type="ORF">FA95DRAFT_1532985</name>
</gene>
<accession>A0ACB8S8F5</accession>
<reference evidence="1" key="1">
    <citation type="submission" date="2021-02" db="EMBL/GenBank/DDBJ databases">
        <authorList>
            <consortium name="DOE Joint Genome Institute"/>
            <person name="Ahrendt S."/>
            <person name="Looney B.P."/>
            <person name="Miyauchi S."/>
            <person name="Morin E."/>
            <person name="Drula E."/>
            <person name="Courty P.E."/>
            <person name="Chicoki N."/>
            <person name="Fauchery L."/>
            <person name="Kohler A."/>
            <person name="Kuo A."/>
            <person name="Labutti K."/>
            <person name="Pangilinan J."/>
            <person name="Lipzen A."/>
            <person name="Riley R."/>
            <person name="Andreopoulos W."/>
            <person name="He G."/>
            <person name="Johnson J."/>
            <person name="Barry K.W."/>
            <person name="Grigoriev I.V."/>
            <person name="Nagy L."/>
            <person name="Hibbett D."/>
            <person name="Henrissat B."/>
            <person name="Matheny P.B."/>
            <person name="Labbe J."/>
            <person name="Martin F."/>
        </authorList>
    </citation>
    <scope>NUCLEOTIDE SEQUENCE</scope>
    <source>
        <strain evidence="1">FP105234-sp</strain>
    </source>
</reference>
<proteinExistence type="predicted"/>
<dbReference type="Proteomes" id="UP000814033">
    <property type="component" value="Unassembled WGS sequence"/>
</dbReference>
<reference evidence="1" key="2">
    <citation type="journal article" date="2022" name="New Phytol.">
        <title>Evolutionary transition to the ectomycorrhizal habit in the genomes of a hyperdiverse lineage of mushroom-forming fungi.</title>
        <authorList>
            <person name="Looney B."/>
            <person name="Miyauchi S."/>
            <person name="Morin E."/>
            <person name="Drula E."/>
            <person name="Courty P.E."/>
            <person name="Kohler A."/>
            <person name="Kuo A."/>
            <person name="LaButti K."/>
            <person name="Pangilinan J."/>
            <person name="Lipzen A."/>
            <person name="Riley R."/>
            <person name="Andreopoulos W."/>
            <person name="He G."/>
            <person name="Johnson J."/>
            <person name="Nolan M."/>
            <person name="Tritt A."/>
            <person name="Barry K.W."/>
            <person name="Grigoriev I.V."/>
            <person name="Nagy L.G."/>
            <person name="Hibbett D."/>
            <person name="Henrissat B."/>
            <person name="Matheny P.B."/>
            <person name="Labbe J."/>
            <person name="Martin F.M."/>
        </authorList>
    </citation>
    <scope>NUCLEOTIDE SEQUENCE</scope>
    <source>
        <strain evidence="1">FP105234-sp</strain>
    </source>
</reference>
<keyword evidence="2" id="KW-1185">Reference proteome</keyword>
<protein>
    <submittedName>
        <fullName evidence="1">Uncharacterized protein</fullName>
    </submittedName>
</protein>
<name>A0ACB8S8F5_9AGAM</name>
<comment type="caution">
    <text evidence="1">The sequence shown here is derived from an EMBL/GenBank/DDBJ whole genome shotgun (WGS) entry which is preliminary data.</text>
</comment>
<dbReference type="EMBL" id="MU275846">
    <property type="protein sequence ID" value="KAI0052241.1"/>
    <property type="molecule type" value="Genomic_DNA"/>
</dbReference>
<organism evidence="1 2">
    <name type="scientific">Auriscalpium vulgare</name>
    <dbReference type="NCBI Taxonomy" id="40419"/>
    <lineage>
        <taxon>Eukaryota</taxon>
        <taxon>Fungi</taxon>
        <taxon>Dikarya</taxon>
        <taxon>Basidiomycota</taxon>
        <taxon>Agaricomycotina</taxon>
        <taxon>Agaricomycetes</taxon>
        <taxon>Russulales</taxon>
        <taxon>Auriscalpiaceae</taxon>
        <taxon>Auriscalpium</taxon>
    </lineage>
</organism>
<evidence type="ECO:0000313" key="2">
    <source>
        <dbReference type="Proteomes" id="UP000814033"/>
    </source>
</evidence>
<evidence type="ECO:0000313" key="1">
    <source>
        <dbReference type="EMBL" id="KAI0052241.1"/>
    </source>
</evidence>